<keyword evidence="3" id="KW-1185">Reference proteome</keyword>
<gene>
    <name evidence="2" type="ORF">G5B37_14265</name>
</gene>
<dbReference type="InterPro" id="IPR046077">
    <property type="entry name" value="DUF6095"/>
</dbReference>
<dbReference type="Pfam" id="PF19589">
    <property type="entry name" value="DUF6095"/>
    <property type="match status" value="1"/>
</dbReference>
<organism evidence="2 3">
    <name type="scientific">Rasiella rasia</name>
    <dbReference type="NCBI Taxonomy" id="2744027"/>
    <lineage>
        <taxon>Bacteria</taxon>
        <taxon>Pseudomonadati</taxon>
        <taxon>Bacteroidota</taxon>
        <taxon>Flavobacteriia</taxon>
        <taxon>Flavobacteriales</taxon>
        <taxon>Flavobacteriaceae</taxon>
        <taxon>Rasiella</taxon>
    </lineage>
</organism>
<dbReference type="EMBL" id="CP049057">
    <property type="protein sequence ID" value="QIE60677.1"/>
    <property type="molecule type" value="Genomic_DNA"/>
</dbReference>
<evidence type="ECO:0000313" key="3">
    <source>
        <dbReference type="Proteomes" id="UP000505306"/>
    </source>
</evidence>
<protein>
    <submittedName>
        <fullName evidence="2">Uncharacterized protein</fullName>
    </submittedName>
</protein>
<dbReference type="RefSeq" id="WP_164680688.1">
    <property type="nucleotide sequence ID" value="NZ_CP049057.1"/>
</dbReference>
<dbReference type="AlphaFoldDB" id="A0A6G6GQ61"/>
<dbReference type="Proteomes" id="UP000505306">
    <property type="component" value="Chromosome"/>
</dbReference>
<evidence type="ECO:0000256" key="1">
    <source>
        <dbReference type="SAM" id="Phobius"/>
    </source>
</evidence>
<keyword evidence="1" id="KW-0812">Transmembrane</keyword>
<sequence>MSSSERGHTDKQLLVKGLKRLAVAIPLLVLTTYAFTFSFLNKDTIPMYYILPLAIIGMAGTIYTLFSGIKLIMKSLFK</sequence>
<keyword evidence="1" id="KW-0472">Membrane</keyword>
<reference evidence="2 3" key="1">
    <citation type="submission" date="2020-02" db="EMBL/GenBank/DDBJ databases">
        <title>Complete genome sequence of Flavobacteriaceae bacterium.</title>
        <authorList>
            <person name="Kim S.-J."/>
            <person name="Kim Y.-S."/>
            <person name="Kim K.-H."/>
        </authorList>
    </citation>
    <scope>NUCLEOTIDE SEQUENCE [LARGE SCALE GENOMIC DNA]</scope>
    <source>
        <strain evidence="2 3">RR4-40</strain>
    </source>
</reference>
<keyword evidence="1" id="KW-1133">Transmembrane helix</keyword>
<name>A0A6G6GQ61_9FLAO</name>
<proteinExistence type="predicted"/>
<accession>A0A6G6GQ61</accession>
<dbReference type="KEGG" id="mgel:G5B37_14265"/>
<evidence type="ECO:0000313" key="2">
    <source>
        <dbReference type="EMBL" id="QIE60677.1"/>
    </source>
</evidence>
<feature type="transmembrane region" description="Helical" evidence="1">
    <location>
        <begin position="21"/>
        <end position="40"/>
    </location>
</feature>
<feature type="transmembrane region" description="Helical" evidence="1">
    <location>
        <begin position="46"/>
        <end position="66"/>
    </location>
</feature>